<name>A0A1F7Z2V0_9BACT</name>
<dbReference type="Gene3D" id="3.40.50.2000">
    <property type="entry name" value="Glycogen Phosphorylase B"/>
    <property type="match status" value="2"/>
</dbReference>
<dbReference type="EMBL" id="MGGR01000013">
    <property type="protein sequence ID" value="OGM33867.1"/>
    <property type="molecule type" value="Genomic_DNA"/>
</dbReference>
<dbReference type="Proteomes" id="UP000177169">
    <property type="component" value="Unassembled WGS sequence"/>
</dbReference>
<dbReference type="SUPFAM" id="SSF53756">
    <property type="entry name" value="UDP-Glycosyltransferase/glycogen phosphorylase"/>
    <property type="match status" value="1"/>
</dbReference>
<reference evidence="2 3" key="1">
    <citation type="journal article" date="2016" name="Nat. Commun.">
        <title>Thousands of microbial genomes shed light on interconnected biogeochemical processes in an aquifer system.</title>
        <authorList>
            <person name="Anantharaman K."/>
            <person name="Brown C.T."/>
            <person name="Hug L.A."/>
            <person name="Sharon I."/>
            <person name="Castelle C.J."/>
            <person name="Probst A.J."/>
            <person name="Thomas B.C."/>
            <person name="Singh A."/>
            <person name="Wilkins M.J."/>
            <person name="Karaoz U."/>
            <person name="Brodie E.L."/>
            <person name="Williams K.H."/>
            <person name="Hubbard S.S."/>
            <person name="Banfield J.F."/>
        </authorList>
    </citation>
    <scope>NUCLEOTIDE SEQUENCE [LARGE SCALE GENOMIC DNA]</scope>
</reference>
<dbReference type="PANTHER" id="PTHR45919:SF1">
    <property type="entry name" value="GDP-MAN:MAN(3)GLCNAC(2)-PP-DOL ALPHA-1,2-MANNOSYLTRANSFERASE"/>
    <property type="match status" value="1"/>
</dbReference>
<organism evidence="2 3">
    <name type="scientific">Candidatus Woesebacteria bacterium RIFCSPHIGHO2_02_FULL_39_13</name>
    <dbReference type="NCBI Taxonomy" id="1802505"/>
    <lineage>
        <taxon>Bacteria</taxon>
        <taxon>Candidatus Woeseibacteriota</taxon>
    </lineage>
</organism>
<proteinExistence type="predicted"/>
<dbReference type="GO" id="GO:0004377">
    <property type="term" value="F:GDP-Man:Man(3)GlcNAc(2)-PP-Dol alpha-1,2-mannosyltransferase activity"/>
    <property type="evidence" value="ECO:0007669"/>
    <property type="project" value="InterPro"/>
</dbReference>
<feature type="domain" description="Glycosyl transferase family 1" evidence="1">
    <location>
        <begin position="147"/>
        <end position="323"/>
    </location>
</feature>
<gene>
    <name evidence="2" type="ORF">A3D01_02760</name>
</gene>
<evidence type="ECO:0000259" key="1">
    <source>
        <dbReference type="Pfam" id="PF00534"/>
    </source>
</evidence>
<dbReference type="InterPro" id="IPR001296">
    <property type="entry name" value="Glyco_trans_1"/>
</dbReference>
<dbReference type="STRING" id="1802505.A3D01_02760"/>
<accession>A0A1F7Z2V0</accession>
<dbReference type="GO" id="GO:0016020">
    <property type="term" value="C:membrane"/>
    <property type="evidence" value="ECO:0007669"/>
    <property type="project" value="TreeGrafter"/>
</dbReference>
<comment type="caution">
    <text evidence="2">The sequence shown here is derived from an EMBL/GenBank/DDBJ whole genome shotgun (WGS) entry which is preliminary data.</text>
</comment>
<sequence>MHAAIYNPYLDTLGGGERYTISFAKVLSDVGYDVDVEWKNPKIKNKLEERFGIKLQGINFINDIKRGDGYDICFWLSDGSIPLLRARKNFLHFQFPFKDVKGGSLLNRMKLFRVSKIICNSRFTKSYIDKEYQSDSLVIYPPVDTKSIRPKRKENIILFVGRFSQLTQSKNQQILIDAFKSFYKSGPTDWRLILAGGIEVGVDDYMKKLVKSSRNYPVEIVKSPGYEEIKNLYGISKLFWSAVGYGVEEEKDPKKVEHFGIAVVEAMRAGAVPIVYNAGGHKEIIKDGDNGFLWSTKRELIKKTKDLIKDSKKLKLYSRNATKASLKYGYERFRKEILQLVEN</sequence>
<dbReference type="Pfam" id="PF00534">
    <property type="entry name" value="Glycos_transf_1"/>
    <property type="match status" value="1"/>
</dbReference>
<dbReference type="InterPro" id="IPR038013">
    <property type="entry name" value="ALG11"/>
</dbReference>
<protein>
    <recommendedName>
        <fullName evidence="1">Glycosyl transferase family 1 domain-containing protein</fullName>
    </recommendedName>
</protein>
<dbReference type="PANTHER" id="PTHR45919">
    <property type="entry name" value="GDP-MAN:MAN(3)GLCNAC(2)-PP-DOL ALPHA-1,2-MANNOSYLTRANSFERASE"/>
    <property type="match status" value="1"/>
</dbReference>
<evidence type="ECO:0000313" key="3">
    <source>
        <dbReference type="Proteomes" id="UP000177169"/>
    </source>
</evidence>
<dbReference type="CDD" id="cd03801">
    <property type="entry name" value="GT4_PimA-like"/>
    <property type="match status" value="1"/>
</dbReference>
<evidence type="ECO:0000313" key="2">
    <source>
        <dbReference type="EMBL" id="OGM33867.1"/>
    </source>
</evidence>
<dbReference type="GO" id="GO:0006487">
    <property type="term" value="P:protein N-linked glycosylation"/>
    <property type="evidence" value="ECO:0007669"/>
    <property type="project" value="TreeGrafter"/>
</dbReference>
<dbReference type="AlphaFoldDB" id="A0A1F7Z2V0"/>